<organism evidence="2 3">
    <name type="scientific">Stylonychia lemnae</name>
    <name type="common">Ciliate</name>
    <dbReference type="NCBI Taxonomy" id="5949"/>
    <lineage>
        <taxon>Eukaryota</taxon>
        <taxon>Sar</taxon>
        <taxon>Alveolata</taxon>
        <taxon>Ciliophora</taxon>
        <taxon>Intramacronucleata</taxon>
        <taxon>Spirotrichea</taxon>
        <taxon>Stichotrichia</taxon>
        <taxon>Sporadotrichida</taxon>
        <taxon>Oxytrichidae</taxon>
        <taxon>Stylonychinae</taxon>
        <taxon>Stylonychia</taxon>
    </lineage>
</organism>
<accession>A0A078B9X3</accession>
<sequence length="250" mass="29254">MFGHPVSLTYKNSQKYNSLAGGGLLHFRGYYGILKRKSDYFKCNQTVLDIIHPNKSKKCKTDNEIDDLMPTTTAEVLFMQQAFYQDDFKNPIKNYFHSYQIGLLKNQRQDTIQRQAYTILDAITNTGGFISIISLMKTNFLKFEDKDFKIKSTDMHKDIFNKKVKKDRFVIDQSSANEQLESLQNISKILKDIGGKNDQQTENFDDDFNWNQESNTQQKSMDQKKQKKTWKNIEDTKLIQKWSVKIGKII</sequence>
<feature type="region of interest" description="Disordered" evidence="1">
    <location>
        <begin position="201"/>
        <end position="226"/>
    </location>
</feature>
<dbReference type="InParanoid" id="A0A078B9X3"/>
<evidence type="ECO:0000313" key="2">
    <source>
        <dbReference type="EMBL" id="CDW91011.1"/>
    </source>
</evidence>
<protein>
    <submittedName>
        <fullName evidence="2">Uncharacterized protein</fullName>
    </submittedName>
</protein>
<evidence type="ECO:0000256" key="1">
    <source>
        <dbReference type="SAM" id="MobiDB-lite"/>
    </source>
</evidence>
<keyword evidence="3" id="KW-1185">Reference proteome</keyword>
<proteinExistence type="predicted"/>
<dbReference type="AlphaFoldDB" id="A0A078B9X3"/>
<dbReference type="EMBL" id="CCKQ01019006">
    <property type="protein sequence ID" value="CDW91011.1"/>
    <property type="molecule type" value="Genomic_DNA"/>
</dbReference>
<dbReference type="Proteomes" id="UP000039865">
    <property type="component" value="Unassembled WGS sequence"/>
</dbReference>
<reference evidence="2 3" key="1">
    <citation type="submission" date="2014-06" db="EMBL/GenBank/DDBJ databases">
        <authorList>
            <person name="Swart Estienne"/>
        </authorList>
    </citation>
    <scope>NUCLEOTIDE SEQUENCE [LARGE SCALE GENOMIC DNA]</scope>
    <source>
        <strain evidence="2 3">130c</strain>
    </source>
</reference>
<gene>
    <name evidence="2" type="primary">Contig14169.g15096</name>
    <name evidence="2" type="ORF">STYLEM_20159</name>
</gene>
<name>A0A078B9X3_STYLE</name>
<evidence type="ECO:0000313" key="3">
    <source>
        <dbReference type="Proteomes" id="UP000039865"/>
    </source>
</evidence>